<gene>
    <name evidence="8" type="ORF">FGU71_00330</name>
</gene>
<dbReference type="InterPro" id="IPR006620">
    <property type="entry name" value="Pro_4_hyd_alph"/>
</dbReference>
<dbReference type="SMART" id="SM00702">
    <property type="entry name" value="P4Hc"/>
    <property type="match status" value="1"/>
</dbReference>
<dbReference type="Pfam" id="PF13640">
    <property type="entry name" value="2OG-FeII_Oxy_3"/>
    <property type="match status" value="1"/>
</dbReference>
<keyword evidence="3" id="KW-0847">Vitamin C</keyword>
<dbReference type="RefSeq" id="WP_142786730.1">
    <property type="nucleotide sequence ID" value="NZ_VHJK01000001.1"/>
</dbReference>
<dbReference type="GO" id="GO:0031418">
    <property type="term" value="F:L-ascorbic acid binding"/>
    <property type="evidence" value="ECO:0007669"/>
    <property type="project" value="UniProtKB-KW"/>
</dbReference>
<dbReference type="Proteomes" id="UP000316343">
    <property type="component" value="Unassembled WGS sequence"/>
</dbReference>
<evidence type="ECO:0000313" key="8">
    <source>
        <dbReference type="EMBL" id="TRD10470.1"/>
    </source>
</evidence>
<evidence type="ECO:0000256" key="2">
    <source>
        <dbReference type="ARBA" id="ARBA00022723"/>
    </source>
</evidence>
<name>A0A547P8K0_9SPHN</name>
<dbReference type="OrthoDB" id="255432at2"/>
<evidence type="ECO:0000313" key="9">
    <source>
        <dbReference type="Proteomes" id="UP000316343"/>
    </source>
</evidence>
<dbReference type="GO" id="GO:0016705">
    <property type="term" value="F:oxidoreductase activity, acting on paired donors, with incorporation or reduction of molecular oxygen"/>
    <property type="evidence" value="ECO:0007669"/>
    <property type="project" value="InterPro"/>
</dbReference>
<evidence type="ECO:0000259" key="7">
    <source>
        <dbReference type="PROSITE" id="PS51471"/>
    </source>
</evidence>
<dbReference type="PROSITE" id="PS51471">
    <property type="entry name" value="FE2OG_OXY"/>
    <property type="match status" value="1"/>
</dbReference>
<dbReference type="GO" id="GO:0051213">
    <property type="term" value="F:dioxygenase activity"/>
    <property type="evidence" value="ECO:0007669"/>
    <property type="project" value="UniProtKB-KW"/>
</dbReference>
<dbReference type="Gene3D" id="2.60.120.620">
    <property type="entry name" value="q2cbj1_9rhob like domain"/>
    <property type="match status" value="1"/>
</dbReference>
<reference evidence="8 9" key="1">
    <citation type="submission" date="2019-06" db="EMBL/GenBank/DDBJ databases">
        <title>Erythrobacter insulae sp. nov., isolated from a tidal flat.</title>
        <authorList>
            <person name="Yoon J.-H."/>
        </authorList>
    </citation>
    <scope>NUCLEOTIDE SEQUENCE [LARGE SCALE GENOMIC DNA]</scope>
    <source>
        <strain evidence="8 9">JBTF-M21</strain>
    </source>
</reference>
<evidence type="ECO:0000256" key="5">
    <source>
        <dbReference type="ARBA" id="ARBA00023002"/>
    </source>
</evidence>
<sequence length="246" mass="27593">MTGRKFDPNPGAILPGFSGLGAAVPSPTVLPGMAGGIPAQIRIRRPDEGSVVRHASSLNGKPIGIVPDFISEAERAALCDYARRPDAPWETYLPKKDVWHGRLINPRSMSPKILKLMAKIRQRIAEHIRSHYEITDPVYADTLQLVRWRPGDNQSPHADCMEPDGRPNGTPWRAFASIIYLNDEYEGGGIHFPERGLKPEIKPRMLAYFPSTNQYMHGVEPITSGLRYTFSCFYTFDKHRHDGHPV</sequence>
<keyword evidence="5" id="KW-0560">Oxidoreductase</keyword>
<evidence type="ECO:0000256" key="3">
    <source>
        <dbReference type="ARBA" id="ARBA00022896"/>
    </source>
</evidence>
<dbReference type="AlphaFoldDB" id="A0A547P8K0"/>
<protein>
    <recommendedName>
        <fullName evidence="7">Fe2OG dioxygenase domain-containing protein</fullName>
    </recommendedName>
</protein>
<comment type="caution">
    <text evidence="8">The sequence shown here is derived from an EMBL/GenBank/DDBJ whole genome shotgun (WGS) entry which is preliminary data.</text>
</comment>
<evidence type="ECO:0000256" key="4">
    <source>
        <dbReference type="ARBA" id="ARBA00022964"/>
    </source>
</evidence>
<dbReference type="EMBL" id="VHJK01000001">
    <property type="protein sequence ID" value="TRD10470.1"/>
    <property type="molecule type" value="Genomic_DNA"/>
</dbReference>
<keyword evidence="2" id="KW-0479">Metal-binding</keyword>
<keyword evidence="4" id="KW-0223">Dioxygenase</keyword>
<dbReference type="GO" id="GO:0005506">
    <property type="term" value="F:iron ion binding"/>
    <property type="evidence" value="ECO:0007669"/>
    <property type="project" value="InterPro"/>
</dbReference>
<organism evidence="8 9">
    <name type="scientific">Erythrobacter insulae</name>
    <dbReference type="NCBI Taxonomy" id="2584124"/>
    <lineage>
        <taxon>Bacteria</taxon>
        <taxon>Pseudomonadati</taxon>
        <taxon>Pseudomonadota</taxon>
        <taxon>Alphaproteobacteria</taxon>
        <taxon>Sphingomonadales</taxon>
        <taxon>Erythrobacteraceae</taxon>
        <taxon>Erythrobacter/Porphyrobacter group</taxon>
        <taxon>Erythrobacter</taxon>
    </lineage>
</organism>
<feature type="domain" description="Fe2OG dioxygenase" evidence="7">
    <location>
        <begin position="139"/>
        <end position="240"/>
    </location>
</feature>
<dbReference type="InterPro" id="IPR005123">
    <property type="entry name" value="Oxoglu/Fe-dep_dioxygenase_dom"/>
</dbReference>
<keyword evidence="6" id="KW-0408">Iron</keyword>
<evidence type="ECO:0000256" key="6">
    <source>
        <dbReference type="ARBA" id="ARBA00023004"/>
    </source>
</evidence>
<accession>A0A547P8K0</accession>
<comment type="cofactor">
    <cofactor evidence="1">
        <name>L-ascorbate</name>
        <dbReference type="ChEBI" id="CHEBI:38290"/>
    </cofactor>
</comment>
<evidence type="ECO:0000256" key="1">
    <source>
        <dbReference type="ARBA" id="ARBA00001961"/>
    </source>
</evidence>
<proteinExistence type="predicted"/>
<keyword evidence="9" id="KW-1185">Reference proteome</keyword>
<dbReference type="InterPro" id="IPR044862">
    <property type="entry name" value="Pro_4_hyd_alph_FE2OG_OXY"/>
</dbReference>